<accession>A0ABX2MGU4</accession>
<proteinExistence type="predicted"/>
<dbReference type="Proteomes" id="UP000577724">
    <property type="component" value="Unassembled WGS sequence"/>
</dbReference>
<sequence length="46" mass="5217">MGKQGSGVTGDEVGITTMEHRNKRPVAWAKEQFCVTRRLLFFSSFI</sequence>
<dbReference type="EMBL" id="JABMCC010000104">
    <property type="protein sequence ID" value="NUU54141.1"/>
    <property type="molecule type" value="Genomic_DNA"/>
</dbReference>
<evidence type="ECO:0000313" key="2">
    <source>
        <dbReference type="Proteomes" id="UP000577724"/>
    </source>
</evidence>
<keyword evidence="2" id="KW-1185">Reference proteome</keyword>
<comment type="caution">
    <text evidence="1">The sequence shown here is derived from an EMBL/GenBank/DDBJ whole genome shotgun (WGS) entry which is preliminary data.</text>
</comment>
<gene>
    <name evidence="1" type="ORF">HP548_08605</name>
</gene>
<reference evidence="1 2" key="1">
    <citation type="submission" date="2020-05" db="EMBL/GenBank/DDBJ databases">
        <title>Genome Sequencing of Type Strains.</title>
        <authorList>
            <person name="Lemaire J.F."/>
            <person name="Inderbitzin P."/>
            <person name="Gregorio O.A."/>
            <person name="Collins S.B."/>
            <person name="Wespe N."/>
            <person name="Knight-Connoni V."/>
        </authorList>
    </citation>
    <scope>NUCLEOTIDE SEQUENCE [LARGE SCALE GENOMIC DNA]</scope>
    <source>
        <strain evidence="1 2">DSM 19942</strain>
    </source>
</reference>
<name>A0ABX2MGU4_9BACL</name>
<evidence type="ECO:0000313" key="1">
    <source>
        <dbReference type="EMBL" id="NUU54141.1"/>
    </source>
</evidence>
<protein>
    <submittedName>
        <fullName evidence="1">Uncharacterized protein</fullName>
    </submittedName>
</protein>
<organism evidence="1 2">
    <name type="scientific">Paenibacillus taichungensis</name>
    <dbReference type="NCBI Taxonomy" id="484184"/>
    <lineage>
        <taxon>Bacteria</taxon>
        <taxon>Bacillati</taxon>
        <taxon>Bacillota</taxon>
        <taxon>Bacilli</taxon>
        <taxon>Bacillales</taxon>
        <taxon>Paenibacillaceae</taxon>
        <taxon>Paenibacillus</taxon>
    </lineage>
</organism>